<dbReference type="InterPro" id="IPR026265">
    <property type="entry name" value="LptC"/>
</dbReference>
<dbReference type="GO" id="GO:0030288">
    <property type="term" value="C:outer membrane-bounded periplasmic space"/>
    <property type="evidence" value="ECO:0007669"/>
    <property type="project" value="TreeGrafter"/>
</dbReference>
<name>A0A512L8A4_9PROT</name>
<dbReference type="GO" id="GO:0005886">
    <property type="term" value="C:plasma membrane"/>
    <property type="evidence" value="ECO:0007669"/>
    <property type="project" value="InterPro"/>
</dbReference>
<reference evidence="6 7" key="1">
    <citation type="submission" date="2019-07" db="EMBL/GenBank/DDBJ databases">
        <title>Whole genome shotgun sequence of Thiobacillus plumbophilus NBRC 107929.</title>
        <authorList>
            <person name="Hosoyama A."/>
            <person name="Uohara A."/>
            <person name="Ohji S."/>
            <person name="Ichikawa N."/>
        </authorList>
    </citation>
    <scope>NUCLEOTIDE SEQUENCE [LARGE SCALE GENOMIC DNA]</scope>
    <source>
        <strain evidence="6 7">NBRC 107929</strain>
    </source>
</reference>
<keyword evidence="1" id="KW-1003">Cell membrane</keyword>
<gene>
    <name evidence="6" type="ORF">TPL01_18460</name>
</gene>
<keyword evidence="5" id="KW-0472">Membrane</keyword>
<dbReference type="NCBIfam" id="TIGR04409">
    <property type="entry name" value="LptC_YrbK"/>
    <property type="match status" value="1"/>
</dbReference>
<evidence type="ECO:0000256" key="2">
    <source>
        <dbReference type="ARBA" id="ARBA00022519"/>
    </source>
</evidence>
<dbReference type="OrthoDB" id="8589410at2"/>
<keyword evidence="3" id="KW-0812">Transmembrane</keyword>
<evidence type="ECO:0000256" key="4">
    <source>
        <dbReference type="ARBA" id="ARBA00022989"/>
    </source>
</evidence>
<sequence length="190" mass="20940">MNYRAAFWFPIGLLAALAGLSLWLQYAVQAPSTGGPGGSKHIADYIVENFHATRTDITGKTENTLSAHKTQHFLDDDTTELEAPDFTAFDKQGGSVNIRSARGYVSSKGDVIIFTGKVVLVRDLHDAQGPLTLTTDYLKVIPKQHLMLTNRPALIQGKNIVIHAGALQMNSQTRELLLTHHVKTHYEPNH</sequence>
<dbReference type="GO" id="GO:0017089">
    <property type="term" value="F:glycolipid transfer activity"/>
    <property type="evidence" value="ECO:0007669"/>
    <property type="project" value="TreeGrafter"/>
</dbReference>
<organism evidence="6 7">
    <name type="scientific">Sulfuriferula plumbiphila</name>
    <dbReference type="NCBI Taxonomy" id="171865"/>
    <lineage>
        <taxon>Bacteria</taxon>
        <taxon>Pseudomonadati</taxon>
        <taxon>Pseudomonadota</taxon>
        <taxon>Betaproteobacteria</taxon>
        <taxon>Nitrosomonadales</taxon>
        <taxon>Sulfuricellaceae</taxon>
        <taxon>Sulfuriferula</taxon>
    </lineage>
</organism>
<keyword evidence="7" id="KW-1185">Reference proteome</keyword>
<evidence type="ECO:0000256" key="5">
    <source>
        <dbReference type="ARBA" id="ARBA00023136"/>
    </source>
</evidence>
<dbReference type="InterPro" id="IPR010664">
    <property type="entry name" value="LipoPS_assembly_LptC-rel"/>
</dbReference>
<proteinExistence type="predicted"/>
<dbReference type="EMBL" id="BKAD01000017">
    <property type="protein sequence ID" value="GEP30708.1"/>
    <property type="molecule type" value="Genomic_DNA"/>
</dbReference>
<accession>A0A512L8A4</accession>
<dbReference type="AlphaFoldDB" id="A0A512L8A4"/>
<evidence type="ECO:0008006" key="8">
    <source>
        <dbReference type="Google" id="ProtNLM"/>
    </source>
</evidence>
<dbReference type="Proteomes" id="UP000321337">
    <property type="component" value="Unassembled WGS sequence"/>
</dbReference>
<protein>
    <recommendedName>
        <fullName evidence="8">LPS export ABC transporter periplasmic protein LptC</fullName>
    </recommendedName>
</protein>
<evidence type="ECO:0000256" key="3">
    <source>
        <dbReference type="ARBA" id="ARBA00022692"/>
    </source>
</evidence>
<keyword evidence="4" id="KW-1133">Transmembrane helix</keyword>
<evidence type="ECO:0000313" key="7">
    <source>
        <dbReference type="Proteomes" id="UP000321337"/>
    </source>
</evidence>
<dbReference type="Gene3D" id="2.60.450.10">
    <property type="entry name" value="Lipopolysaccharide (LPS) transport protein A like domain"/>
    <property type="match status" value="1"/>
</dbReference>
<dbReference type="PANTHER" id="PTHR37481">
    <property type="entry name" value="LIPOPOLYSACCHARIDE EXPORT SYSTEM PROTEIN LPTC"/>
    <property type="match status" value="1"/>
</dbReference>
<dbReference type="PANTHER" id="PTHR37481:SF1">
    <property type="entry name" value="LIPOPOLYSACCHARIDE EXPORT SYSTEM PROTEIN LPTC"/>
    <property type="match status" value="1"/>
</dbReference>
<comment type="caution">
    <text evidence="6">The sequence shown here is derived from an EMBL/GenBank/DDBJ whole genome shotgun (WGS) entry which is preliminary data.</text>
</comment>
<keyword evidence="2" id="KW-0997">Cell inner membrane</keyword>
<dbReference type="RefSeq" id="WP_147073027.1">
    <property type="nucleotide sequence ID" value="NZ_AP021884.1"/>
</dbReference>
<evidence type="ECO:0000313" key="6">
    <source>
        <dbReference type="EMBL" id="GEP30708.1"/>
    </source>
</evidence>
<dbReference type="Pfam" id="PF06835">
    <property type="entry name" value="LptC"/>
    <property type="match status" value="1"/>
</dbReference>
<dbReference type="InterPro" id="IPR052363">
    <property type="entry name" value="LPS_export_LptC"/>
</dbReference>
<dbReference type="GO" id="GO:0015221">
    <property type="term" value="F:lipopolysaccharide transmembrane transporter activity"/>
    <property type="evidence" value="ECO:0007669"/>
    <property type="project" value="InterPro"/>
</dbReference>
<evidence type="ECO:0000256" key="1">
    <source>
        <dbReference type="ARBA" id="ARBA00022475"/>
    </source>
</evidence>